<reference evidence="2" key="1">
    <citation type="submission" date="2008-12" db="EMBL/GenBank/DDBJ databases">
        <authorList>
            <person name="Zhang H."/>
            <person name="Lin S."/>
        </authorList>
    </citation>
    <scope>NUCLEOTIDE SEQUENCE</scope>
    <source>
        <strain evidence="2">CCMP1975</strain>
    </source>
</reference>
<evidence type="ECO:0000313" key="2">
    <source>
        <dbReference type="EMBL" id="ACU45215.1"/>
    </source>
</evidence>
<feature type="compositionally biased region" description="Basic and acidic residues" evidence="1">
    <location>
        <begin position="202"/>
        <end position="224"/>
    </location>
</feature>
<organism evidence="2">
    <name type="scientific">Karlodinium veneficum</name>
    <name type="common">Dinoflagellate</name>
    <name type="synonym">Karlodinium micrum</name>
    <dbReference type="NCBI Taxonomy" id="407301"/>
    <lineage>
        <taxon>Eukaryota</taxon>
        <taxon>Sar</taxon>
        <taxon>Alveolata</taxon>
        <taxon>Dinophyceae</taxon>
        <taxon>Gymnodiniales</taxon>
        <taxon>Kareniaceae</taxon>
        <taxon>Karlodinium</taxon>
    </lineage>
</organism>
<accession>E8Z6Y5</accession>
<reference evidence="2" key="2">
    <citation type="book" date="2010" name="PROCEEDINGS OF 13TH INTERNATIONAL CONFERENCE ON HARMFUL ALGAE" publisher="International Society For The Study of Harmful Algae" city="Hong Kong, China">
        <title>Dinoflagellate meta-transcriptomics enabled by spliced leader.</title>
        <editorList>
            <person name="Unknown A."/>
        </editorList>
        <authorList>
            <person name="Lin S."/>
            <person name="Zhang H."/>
        </authorList>
    </citation>
    <scope>NUCLEOTIDE SEQUENCE</scope>
    <source>
        <strain evidence="2">CCMP1975</strain>
    </source>
</reference>
<proteinExistence type="evidence at transcript level"/>
<dbReference type="AlphaFoldDB" id="E8Z6Y5"/>
<dbReference type="EMBL" id="FJ600200">
    <property type="protein sequence ID" value="ACU45215.1"/>
    <property type="molecule type" value="mRNA"/>
</dbReference>
<protein>
    <submittedName>
        <fullName evidence="2">Uncharacterized protein</fullName>
    </submittedName>
</protein>
<sequence>MSIQDFCKHFNEVAEARTISPYWQMASVTSSSARPSYPVISVASPTQAVFVLSQADRRWGDQTGYTNGIALRIYRSRVVAPPRNAVGVKQNVSSPFKNLELLARKEFTKSHSVLIEVAKLEPNSLYIAVIDSEYRSDNLLLRVYTGCAPRLRELSQPETQYLLQAQSMAPIVVDHDSFSSQGSQVEHTGPSMMSPPHHQHPYMHESPHYEPDDYGRDLGAEKQRQRPFTCRR</sequence>
<feature type="region of interest" description="Disordered" evidence="1">
    <location>
        <begin position="177"/>
        <end position="232"/>
    </location>
</feature>
<name>E8Z6Y5_KARVE</name>
<evidence type="ECO:0000256" key="1">
    <source>
        <dbReference type="SAM" id="MobiDB-lite"/>
    </source>
</evidence>